<gene>
    <name evidence="1" type="ORF">C5Y83_06305</name>
</gene>
<sequence>MNKELCLVAACPVTVHSRGLCAKHYKAAQRIIDRTELTWDEVVQSGLCKPTKPKGRTHSRFSRRLLEIAHKLHPQSSPETTEANV</sequence>
<reference evidence="1 2" key="1">
    <citation type="submission" date="2018-02" db="EMBL/GenBank/DDBJ databases">
        <title>Comparative genomes isolates from brazilian mangrove.</title>
        <authorList>
            <person name="Araujo J.E."/>
            <person name="Taketani R.G."/>
            <person name="Silva M.C.P."/>
            <person name="Loureco M.V."/>
            <person name="Andreote F.D."/>
        </authorList>
    </citation>
    <scope>NUCLEOTIDE SEQUENCE [LARGE SCALE GENOMIC DNA]</scope>
    <source>
        <strain evidence="1 2">Hex-1 MGV</strain>
    </source>
</reference>
<protein>
    <submittedName>
        <fullName evidence="1">Uncharacterized protein</fullName>
    </submittedName>
</protein>
<dbReference type="Proteomes" id="UP000238322">
    <property type="component" value="Unassembled WGS sequence"/>
</dbReference>
<organism evidence="1 2">
    <name type="scientific">Blastopirellula marina</name>
    <dbReference type="NCBI Taxonomy" id="124"/>
    <lineage>
        <taxon>Bacteria</taxon>
        <taxon>Pseudomonadati</taxon>
        <taxon>Planctomycetota</taxon>
        <taxon>Planctomycetia</taxon>
        <taxon>Pirellulales</taxon>
        <taxon>Pirellulaceae</taxon>
        <taxon>Blastopirellula</taxon>
    </lineage>
</organism>
<dbReference type="AlphaFoldDB" id="A0A2S8FZE4"/>
<name>A0A2S8FZE4_9BACT</name>
<accession>A0A2S8FZE4</accession>
<dbReference type="EMBL" id="PUHY01000005">
    <property type="protein sequence ID" value="PQO37553.1"/>
    <property type="molecule type" value="Genomic_DNA"/>
</dbReference>
<evidence type="ECO:0000313" key="1">
    <source>
        <dbReference type="EMBL" id="PQO37553.1"/>
    </source>
</evidence>
<dbReference type="OrthoDB" id="9792960at2"/>
<proteinExistence type="predicted"/>
<evidence type="ECO:0000313" key="2">
    <source>
        <dbReference type="Proteomes" id="UP000238322"/>
    </source>
</evidence>
<dbReference type="RefSeq" id="WP_105328802.1">
    <property type="nucleotide sequence ID" value="NZ_PUHY01000005.1"/>
</dbReference>
<comment type="caution">
    <text evidence="1">The sequence shown here is derived from an EMBL/GenBank/DDBJ whole genome shotgun (WGS) entry which is preliminary data.</text>
</comment>